<dbReference type="Gene3D" id="1.10.443.10">
    <property type="entry name" value="Intergrase catalytic core"/>
    <property type="match status" value="1"/>
</dbReference>
<comment type="similarity">
    <text evidence="1">Belongs to the 'phage' integrase family.</text>
</comment>
<dbReference type="CDD" id="cd00796">
    <property type="entry name" value="INT_Rci_Hp1_C"/>
    <property type="match status" value="1"/>
</dbReference>
<dbReference type="GO" id="GO:0006310">
    <property type="term" value="P:DNA recombination"/>
    <property type="evidence" value="ECO:0007669"/>
    <property type="project" value="UniProtKB-KW"/>
</dbReference>
<dbReference type="EMBL" id="JAGQDE010000001">
    <property type="protein sequence ID" value="MBQ0957711.1"/>
    <property type="molecule type" value="Genomic_DNA"/>
</dbReference>
<dbReference type="InterPro" id="IPR050090">
    <property type="entry name" value="Tyrosine_recombinase_XerCD"/>
</dbReference>
<keyword evidence="4" id="KW-0233">DNA recombination</keyword>
<dbReference type="AlphaFoldDB" id="A0A940YGF1"/>
<protein>
    <submittedName>
        <fullName evidence="8">Site-specific integrase</fullName>
    </submittedName>
</protein>
<feature type="domain" description="Tyr recombinase" evidence="6">
    <location>
        <begin position="155"/>
        <end position="323"/>
    </location>
</feature>
<evidence type="ECO:0000256" key="5">
    <source>
        <dbReference type="PROSITE-ProRule" id="PRU01248"/>
    </source>
</evidence>
<evidence type="ECO:0000256" key="2">
    <source>
        <dbReference type="ARBA" id="ARBA00022908"/>
    </source>
</evidence>
<dbReference type="Pfam" id="PF00589">
    <property type="entry name" value="Phage_integrase"/>
    <property type="match status" value="1"/>
</dbReference>
<dbReference type="Proteomes" id="UP000678374">
    <property type="component" value="Unassembled WGS sequence"/>
</dbReference>
<keyword evidence="9" id="KW-1185">Reference proteome</keyword>
<dbReference type="InterPro" id="IPR011010">
    <property type="entry name" value="DNA_brk_join_enz"/>
</dbReference>
<keyword evidence="3 5" id="KW-0238">DNA-binding</keyword>
<dbReference type="InterPro" id="IPR044068">
    <property type="entry name" value="CB"/>
</dbReference>
<dbReference type="PANTHER" id="PTHR30349">
    <property type="entry name" value="PHAGE INTEGRASE-RELATED"/>
    <property type="match status" value="1"/>
</dbReference>
<dbReference type="GO" id="GO:0015074">
    <property type="term" value="P:DNA integration"/>
    <property type="evidence" value="ECO:0007669"/>
    <property type="project" value="UniProtKB-KW"/>
</dbReference>
<evidence type="ECO:0000259" key="6">
    <source>
        <dbReference type="PROSITE" id="PS51898"/>
    </source>
</evidence>
<name>A0A940YGF1_9BURK</name>
<evidence type="ECO:0000256" key="4">
    <source>
        <dbReference type="ARBA" id="ARBA00023172"/>
    </source>
</evidence>
<dbReference type="GO" id="GO:0003677">
    <property type="term" value="F:DNA binding"/>
    <property type="evidence" value="ECO:0007669"/>
    <property type="project" value="UniProtKB-UniRule"/>
</dbReference>
<evidence type="ECO:0000259" key="7">
    <source>
        <dbReference type="PROSITE" id="PS51900"/>
    </source>
</evidence>
<organism evidence="8 9">
    <name type="scientific">Ideonella aquatica</name>
    <dbReference type="NCBI Taxonomy" id="2824119"/>
    <lineage>
        <taxon>Bacteria</taxon>
        <taxon>Pseudomonadati</taxon>
        <taxon>Pseudomonadota</taxon>
        <taxon>Betaproteobacteria</taxon>
        <taxon>Burkholderiales</taxon>
        <taxon>Sphaerotilaceae</taxon>
        <taxon>Ideonella</taxon>
    </lineage>
</organism>
<dbReference type="InterPro" id="IPR013762">
    <property type="entry name" value="Integrase-like_cat_sf"/>
</dbReference>
<dbReference type="PROSITE" id="PS51898">
    <property type="entry name" value="TYR_RECOMBINASE"/>
    <property type="match status" value="1"/>
</dbReference>
<gene>
    <name evidence="8" type="ORF">KAK06_01965</name>
</gene>
<evidence type="ECO:0000256" key="3">
    <source>
        <dbReference type="ARBA" id="ARBA00023125"/>
    </source>
</evidence>
<accession>A0A940YGF1</accession>
<dbReference type="PANTHER" id="PTHR30349:SF64">
    <property type="entry name" value="PROPHAGE INTEGRASE INTD-RELATED"/>
    <property type="match status" value="1"/>
</dbReference>
<dbReference type="SUPFAM" id="SSF56349">
    <property type="entry name" value="DNA breaking-rejoining enzymes"/>
    <property type="match status" value="1"/>
</dbReference>
<dbReference type="PROSITE" id="PS51900">
    <property type="entry name" value="CB"/>
    <property type="match status" value="1"/>
</dbReference>
<proteinExistence type="inferred from homology"/>
<evidence type="ECO:0000313" key="9">
    <source>
        <dbReference type="Proteomes" id="UP000678374"/>
    </source>
</evidence>
<evidence type="ECO:0000313" key="8">
    <source>
        <dbReference type="EMBL" id="MBQ0957711.1"/>
    </source>
</evidence>
<feature type="domain" description="Core-binding (CB)" evidence="7">
    <location>
        <begin position="57"/>
        <end position="135"/>
    </location>
</feature>
<comment type="caution">
    <text evidence="8">The sequence shown here is derived from an EMBL/GenBank/DDBJ whole genome shotgun (WGS) entry which is preliminary data.</text>
</comment>
<dbReference type="InterPro" id="IPR002104">
    <property type="entry name" value="Integrase_catalytic"/>
</dbReference>
<reference evidence="8" key="1">
    <citation type="submission" date="2021-04" db="EMBL/GenBank/DDBJ databases">
        <title>The genome sequence of Ideonella sp. 4Y11.</title>
        <authorList>
            <person name="Liu Y."/>
        </authorList>
    </citation>
    <scope>NUCLEOTIDE SEQUENCE</scope>
    <source>
        <strain evidence="8">4Y11</strain>
    </source>
</reference>
<keyword evidence="2" id="KW-0229">DNA integration</keyword>
<dbReference type="Gene3D" id="1.10.150.130">
    <property type="match status" value="1"/>
</dbReference>
<sequence>MSLRKRGSVWWIDFTSPTGERVRRSAETGNKAEAQELHDKLKAEVWRVDKLGERPRRTWNDAVVRWLTEQAHKASIEADKIHLRWLDRHLRGLELTAITRDRIDRIGAAKLAEGVAPATVNRVMEVLRAVLRRCVDEWEWLDKCPKVRMLKEPTRRIRYLSHEEAGRLLAELPGHLADMAAFSLATGLRRSNVTGLRWDQVDLAQCRAWIHPDQAKARRAIPVPLNDDAMSVVRRQIGKHRELVFSFRGKPIRQVSTKAWYSALERADIKSFRWHDLRHTWASWHVQGGTPLFALQELGGWESAEMVRKYAHLSADHLAPYAQRLAPLIGHGTNASQAQKDEGATFR</sequence>
<dbReference type="InterPro" id="IPR010998">
    <property type="entry name" value="Integrase_recombinase_N"/>
</dbReference>
<evidence type="ECO:0000256" key="1">
    <source>
        <dbReference type="ARBA" id="ARBA00008857"/>
    </source>
</evidence>